<comment type="caution">
    <text evidence="2">The sequence shown here is derived from an EMBL/GenBank/DDBJ whole genome shotgun (WGS) entry which is preliminary data.</text>
</comment>
<reference evidence="2 3" key="1">
    <citation type="journal article" date="2020" name="Nat. Food">
        <title>A phased Vanilla planifolia genome enables genetic improvement of flavour and production.</title>
        <authorList>
            <person name="Hasing T."/>
            <person name="Tang H."/>
            <person name="Brym M."/>
            <person name="Khazi F."/>
            <person name="Huang T."/>
            <person name="Chambers A.H."/>
        </authorList>
    </citation>
    <scope>NUCLEOTIDE SEQUENCE [LARGE SCALE GENOMIC DNA]</scope>
    <source>
        <tissue evidence="2">Leaf</tissue>
    </source>
</reference>
<sequence>MDPVALYWVAVFLPCFIRCEAVRELKKSTLYDSEKLRLFVVRNVCSSIELERVPSNWNLTTSNFRTITSYKIVGAEARAALGSIDFLNVVFDLKFISSNLSRILTLALGTARFVYIESY</sequence>
<accession>A0A835Q5A5</accession>
<dbReference type="Proteomes" id="UP000639772">
    <property type="component" value="Chromosome 10"/>
</dbReference>
<gene>
    <name evidence="2" type="ORF">HPP92_019162</name>
</gene>
<proteinExistence type="predicted"/>
<dbReference type="EMBL" id="JADCNM010000010">
    <property type="protein sequence ID" value="KAG0464998.1"/>
    <property type="molecule type" value="Genomic_DNA"/>
</dbReference>
<protein>
    <recommendedName>
        <fullName evidence="4">Secreted protein</fullName>
    </recommendedName>
</protein>
<feature type="signal peptide" evidence="1">
    <location>
        <begin position="1"/>
        <end position="21"/>
    </location>
</feature>
<name>A0A835Q5A5_VANPL</name>
<organism evidence="2 3">
    <name type="scientific">Vanilla planifolia</name>
    <name type="common">Vanilla</name>
    <dbReference type="NCBI Taxonomy" id="51239"/>
    <lineage>
        <taxon>Eukaryota</taxon>
        <taxon>Viridiplantae</taxon>
        <taxon>Streptophyta</taxon>
        <taxon>Embryophyta</taxon>
        <taxon>Tracheophyta</taxon>
        <taxon>Spermatophyta</taxon>
        <taxon>Magnoliopsida</taxon>
        <taxon>Liliopsida</taxon>
        <taxon>Asparagales</taxon>
        <taxon>Orchidaceae</taxon>
        <taxon>Vanilloideae</taxon>
        <taxon>Vanilleae</taxon>
        <taxon>Vanilla</taxon>
    </lineage>
</organism>
<evidence type="ECO:0008006" key="4">
    <source>
        <dbReference type="Google" id="ProtNLM"/>
    </source>
</evidence>
<evidence type="ECO:0000256" key="1">
    <source>
        <dbReference type="SAM" id="SignalP"/>
    </source>
</evidence>
<evidence type="ECO:0000313" key="3">
    <source>
        <dbReference type="Proteomes" id="UP000639772"/>
    </source>
</evidence>
<keyword evidence="1" id="KW-0732">Signal</keyword>
<evidence type="ECO:0000313" key="2">
    <source>
        <dbReference type="EMBL" id="KAG0464998.1"/>
    </source>
</evidence>
<feature type="chain" id="PRO_5032862351" description="Secreted protein" evidence="1">
    <location>
        <begin position="22"/>
        <end position="119"/>
    </location>
</feature>
<dbReference type="AlphaFoldDB" id="A0A835Q5A5"/>